<reference evidence="2 3" key="1">
    <citation type="journal article" date="2020" name="Extremophiles">
        <title>Genomic analysis of Caldalkalibacillus thermarum TA2.A1 reveals aerobic alkaliphilic metabolism and evolutionary hallmarks linking alkaliphilic bacteria and plant life.</title>
        <authorList>
            <person name="de Jong S.I."/>
            <person name="van den Broek M.A."/>
            <person name="Merkel A.Y."/>
            <person name="de la Torre Cortes P."/>
            <person name="Kalamorz F."/>
            <person name="Cook G.M."/>
            <person name="van Loosdrecht M.C.M."/>
            <person name="McMillan D.G.G."/>
        </authorList>
    </citation>
    <scope>NUCLEOTIDE SEQUENCE [LARGE SCALE GENOMIC DNA]</scope>
    <source>
        <strain evidence="2 3">TA2.A1</strain>
    </source>
</reference>
<evidence type="ECO:0000313" key="3">
    <source>
        <dbReference type="Proteomes" id="UP000825179"/>
    </source>
</evidence>
<dbReference type="KEGG" id="cthu:HUR95_07380"/>
<accession>A0A8X8I783</accession>
<dbReference type="AlphaFoldDB" id="A0A8X8I783"/>
<evidence type="ECO:0000313" key="2">
    <source>
        <dbReference type="EMBL" id="QZT35355.1"/>
    </source>
</evidence>
<proteinExistence type="predicted"/>
<protein>
    <submittedName>
        <fullName evidence="2">DUF1405 domain-containing protein</fullName>
    </submittedName>
</protein>
<keyword evidence="3" id="KW-1185">Reference proteome</keyword>
<dbReference type="Pfam" id="PF07187">
    <property type="entry name" value="DUF1405"/>
    <property type="match status" value="1"/>
</dbReference>
<organism evidence="2 3">
    <name type="scientific">Caldalkalibacillus thermarum (strain TA2.A1)</name>
    <dbReference type="NCBI Taxonomy" id="986075"/>
    <lineage>
        <taxon>Bacteria</taxon>
        <taxon>Bacillati</taxon>
        <taxon>Bacillota</taxon>
        <taxon>Bacilli</taxon>
        <taxon>Bacillales</taxon>
        <taxon>Bacillaceae</taxon>
        <taxon>Caldalkalibacillus</taxon>
    </lineage>
</organism>
<gene>
    <name evidence="2" type="ORF">HUR95_07380</name>
</gene>
<keyword evidence="1" id="KW-1133">Transmembrane helix</keyword>
<sequence>MINRILFTCQVGESDYTYSHCTKAGEGLIDESSRIQVGFILGRKWKLLEAFAAVTLFKYGIWATVMIIWTGLLGGEVNWQHYMLIVSV</sequence>
<name>A0A8X8I783_CALTT</name>
<keyword evidence="1" id="KW-0472">Membrane</keyword>
<dbReference type="Proteomes" id="UP000825179">
    <property type="component" value="Chromosome"/>
</dbReference>
<dbReference type="InterPro" id="IPR009845">
    <property type="entry name" value="DUF1405"/>
</dbReference>
<feature type="transmembrane region" description="Helical" evidence="1">
    <location>
        <begin position="50"/>
        <end position="72"/>
    </location>
</feature>
<dbReference type="EMBL" id="CP082237">
    <property type="protein sequence ID" value="QZT35355.1"/>
    <property type="molecule type" value="Genomic_DNA"/>
</dbReference>
<keyword evidence="1" id="KW-0812">Transmembrane</keyword>
<evidence type="ECO:0000256" key="1">
    <source>
        <dbReference type="SAM" id="Phobius"/>
    </source>
</evidence>